<dbReference type="SUPFAM" id="SSF48371">
    <property type="entry name" value="ARM repeat"/>
    <property type="match status" value="1"/>
</dbReference>
<protein>
    <recommendedName>
        <fullName evidence="3">HEAT repeat protein</fullName>
    </recommendedName>
</protein>
<dbReference type="InterPro" id="IPR011989">
    <property type="entry name" value="ARM-like"/>
</dbReference>
<evidence type="ECO:0008006" key="3">
    <source>
        <dbReference type="Google" id="ProtNLM"/>
    </source>
</evidence>
<gene>
    <name evidence="1" type="ORF">M972_11369</name>
</gene>
<dbReference type="InterPro" id="IPR016024">
    <property type="entry name" value="ARM-type_fold"/>
</dbReference>
<sequence>MTERIDKCSVHYVLMQPVKLLGYPKVKDKIDALNSIRPYADLKDIEYIYPLVFEKDIELASTAAQIISEIMERVRGKQWNMVYDRVKYTKINIDRMSILLNFNPEVSVHLLGVASLNYSGYIREKALKLSSGLPDSRIIPYILLRLSDWVLPVRNLALHILKSKFTAENFDAFIDNFYLIDKLQNVLRVDLKSVRQEIVDYLGDDTLLDKLKSKLKHPNVKLRLFCYRLLEDRIAVDDDIINFALKDKSFEVRVWLVNAIKNLDEARRDNVIGKLLQDKSAKVKTAVLRNYENVVCLKFKEMLVRLVADDNAAVRDEARFICKKHSIIKDFPEFYRQQIFINPVPGVLIGLGETGNKKDYDIVYRLFDHEDPKIKLAAMIAMWYLSKDDAVGHVIGSIESGIPKVRKIAKKFLISSKMPLVLFEMKNRLKDDNVDIKLVALEIICGYGGWHALESILFVIANGDGIVLDKAKELLNKWLIKATNIYSNPDEATGKRIISLCDDVKLKSVIHDDALKELRFFIEARI</sequence>
<dbReference type="RefSeq" id="WP_003515337.1">
    <property type="nucleotide sequence ID" value="NZ_CP013828.1"/>
</dbReference>
<dbReference type="EMBL" id="PDBW01000001">
    <property type="protein sequence ID" value="PFH01630.1"/>
    <property type="molecule type" value="Genomic_DNA"/>
</dbReference>
<proteinExistence type="predicted"/>
<evidence type="ECO:0000313" key="1">
    <source>
        <dbReference type="EMBL" id="PFH01630.1"/>
    </source>
</evidence>
<evidence type="ECO:0000313" key="2">
    <source>
        <dbReference type="Proteomes" id="UP000223596"/>
    </source>
</evidence>
<dbReference type="AlphaFoldDB" id="A0AB36TFJ7"/>
<organism evidence="1 2">
    <name type="scientific">Acetivibrio thermocellus AD2</name>
    <dbReference type="NCBI Taxonomy" id="1138384"/>
    <lineage>
        <taxon>Bacteria</taxon>
        <taxon>Bacillati</taxon>
        <taxon>Bacillota</taxon>
        <taxon>Clostridia</taxon>
        <taxon>Eubacteriales</taxon>
        <taxon>Oscillospiraceae</taxon>
        <taxon>Acetivibrio</taxon>
    </lineage>
</organism>
<name>A0AB36TFJ7_ACETH</name>
<dbReference type="Proteomes" id="UP000223596">
    <property type="component" value="Unassembled WGS sequence"/>
</dbReference>
<dbReference type="GeneID" id="35804289"/>
<dbReference type="Gene3D" id="1.25.10.10">
    <property type="entry name" value="Leucine-rich Repeat Variant"/>
    <property type="match status" value="2"/>
</dbReference>
<reference evidence="1 2" key="1">
    <citation type="submission" date="2017-09" db="EMBL/GenBank/DDBJ databases">
        <title>Evaluation of Pacific Biosciences Sequencing Technology to Finishing C. thermocellum Genome Sequences.</title>
        <authorList>
            <person name="Brown S."/>
        </authorList>
    </citation>
    <scope>NUCLEOTIDE SEQUENCE [LARGE SCALE GENOMIC DNA]</scope>
    <source>
        <strain evidence="1 2">AD2</strain>
    </source>
</reference>
<comment type="caution">
    <text evidence="1">The sequence shown here is derived from an EMBL/GenBank/DDBJ whole genome shotgun (WGS) entry which is preliminary data.</text>
</comment>
<accession>A0AB36TFJ7</accession>